<accession>A0ABR2W9T6</accession>
<gene>
    <name evidence="2" type="ORF">K7432_001365</name>
</gene>
<keyword evidence="1" id="KW-0732">Signal</keyword>
<proteinExistence type="predicted"/>
<name>A0ABR2W9T6_9FUNG</name>
<feature type="chain" id="PRO_5047325387" evidence="1">
    <location>
        <begin position="23"/>
        <end position="272"/>
    </location>
</feature>
<protein>
    <submittedName>
        <fullName evidence="2">Uncharacterized protein</fullName>
    </submittedName>
</protein>
<evidence type="ECO:0000256" key="1">
    <source>
        <dbReference type="SAM" id="SignalP"/>
    </source>
</evidence>
<reference evidence="2 3" key="1">
    <citation type="submission" date="2023-04" db="EMBL/GenBank/DDBJ databases">
        <title>Genome of Basidiobolus ranarum AG-B5.</title>
        <authorList>
            <person name="Stajich J.E."/>
            <person name="Carter-House D."/>
            <person name="Gryganskyi A."/>
        </authorList>
    </citation>
    <scope>NUCLEOTIDE SEQUENCE [LARGE SCALE GENOMIC DNA]</scope>
    <source>
        <strain evidence="2 3">AG-B5</strain>
    </source>
</reference>
<evidence type="ECO:0000313" key="2">
    <source>
        <dbReference type="EMBL" id="KAK9728049.1"/>
    </source>
</evidence>
<evidence type="ECO:0000313" key="3">
    <source>
        <dbReference type="Proteomes" id="UP001479436"/>
    </source>
</evidence>
<dbReference type="EMBL" id="JASJQH010006905">
    <property type="protein sequence ID" value="KAK9728049.1"/>
    <property type="molecule type" value="Genomic_DNA"/>
</dbReference>
<dbReference type="Proteomes" id="UP001479436">
    <property type="component" value="Unassembled WGS sequence"/>
</dbReference>
<comment type="caution">
    <text evidence="2">The sequence shown here is derived from an EMBL/GenBank/DDBJ whole genome shotgun (WGS) entry which is preliminary data.</text>
</comment>
<organism evidence="2 3">
    <name type="scientific">Basidiobolus ranarum</name>
    <dbReference type="NCBI Taxonomy" id="34480"/>
    <lineage>
        <taxon>Eukaryota</taxon>
        <taxon>Fungi</taxon>
        <taxon>Fungi incertae sedis</taxon>
        <taxon>Zoopagomycota</taxon>
        <taxon>Entomophthoromycotina</taxon>
        <taxon>Basidiobolomycetes</taxon>
        <taxon>Basidiobolales</taxon>
        <taxon>Basidiobolaceae</taxon>
        <taxon>Basidiobolus</taxon>
    </lineage>
</organism>
<keyword evidence="3" id="KW-1185">Reference proteome</keyword>
<sequence>MKMLHSSMCLLLVSTYLGHIEGHVARAHTSQATNVDFHQLMRSGGNMGGLSKRELAEVELSEFQDPIRFGKGSLFNGFRRKVRQVVAIFLHMRVREFLKVVGLGRIAGKLETYSGIKKRDLNEVNLSEEESELLKSYTHGLKKIFKNIDFKQFLPLLQKFGPGILDMKVSDLLNKAGIHIPASNYKGAVERRSLKKESFGKTLARLGASFGPAVLTGTAKGVLGTFASLFGGSYSGVSKLLDPLTNVLTKAILSSGKGTKPASEPVPVQEDA</sequence>
<feature type="signal peptide" evidence="1">
    <location>
        <begin position="1"/>
        <end position="22"/>
    </location>
</feature>